<dbReference type="InterPro" id="IPR022953">
    <property type="entry name" value="ATP_PFK"/>
</dbReference>
<evidence type="ECO:0000256" key="7">
    <source>
        <dbReference type="ARBA" id="ARBA00022679"/>
    </source>
</evidence>
<proteinExistence type="inferred from homology"/>
<feature type="active site" description="Proton acceptor" evidence="15">
    <location>
        <position position="128"/>
    </location>
</feature>
<comment type="subunit">
    <text evidence="15">Homotetramer.</text>
</comment>
<dbReference type="GO" id="GO:0006002">
    <property type="term" value="P:fructose 6-phosphate metabolic process"/>
    <property type="evidence" value="ECO:0007669"/>
    <property type="project" value="UniProtKB-UniRule"/>
</dbReference>
<dbReference type="STRING" id="870242.cpu_16000"/>
<dbReference type="OrthoDB" id="9802503at2"/>
<dbReference type="NCBIfam" id="NF002872">
    <property type="entry name" value="PRK03202.1"/>
    <property type="match status" value="1"/>
</dbReference>
<feature type="binding site" evidence="15">
    <location>
        <position position="244"/>
    </location>
    <ligand>
        <name>substrate</name>
        <note>ligand shared between dimeric partners</note>
    </ligand>
</feature>
<keyword evidence="6 15" id="KW-0021">Allosteric enzyme</keyword>
<dbReference type="PROSITE" id="PS00433">
    <property type="entry name" value="PHOSPHOFRUCTOKINASE"/>
    <property type="match status" value="1"/>
</dbReference>
<dbReference type="InterPro" id="IPR015912">
    <property type="entry name" value="Phosphofructokinase_CS"/>
</dbReference>
<keyword evidence="11 15" id="KW-0067">ATP-binding</keyword>
<evidence type="ECO:0000256" key="10">
    <source>
        <dbReference type="ARBA" id="ARBA00022777"/>
    </source>
</evidence>
<feature type="binding site" description="in other chain" evidence="15">
    <location>
        <begin position="170"/>
        <end position="172"/>
    </location>
    <ligand>
        <name>substrate</name>
        <note>ligand shared between dimeric partners</note>
    </ligand>
</feature>
<evidence type="ECO:0000256" key="9">
    <source>
        <dbReference type="ARBA" id="ARBA00022741"/>
    </source>
</evidence>
<comment type="catalytic activity">
    <reaction evidence="14 15">
        <text>beta-D-fructose 6-phosphate + ATP = beta-D-fructose 1,6-bisphosphate + ADP + H(+)</text>
        <dbReference type="Rhea" id="RHEA:16109"/>
        <dbReference type="ChEBI" id="CHEBI:15378"/>
        <dbReference type="ChEBI" id="CHEBI:30616"/>
        <dbReference type="ChEBI" id="CHEBI:32966"/>
        <dbReference type="ChEBI" id="CHEBI:57634"/>
        <dbReference type="ChEBI" id="CHEBI:456216"/>
        <dbReference type="EC" id="2.7.1.11"/>
    </reaction>
</comment>
<dbReference type="SUPFAM" id="SSF53784">
    <property type="entry name" value="Phosphofructokinase"/>
    <property type="match status" value="1"/>
</dbReference>
<dbReference type="FunFam" id="3.40.50.450:FF:000001">
    <property type="entry name" value="ATP-dependent 6-phosphofructokinase"/>
    <property type="match status" value="1"/>
</dbReference>
<dbReference type="Pfam" id="PF00365">
    <property type="entry name" value="PFK"/>
    <property type="match status" value="1"/>
</dbReference>
<feature type="binding site" description="in other chain" evidence="15">
    <location>
        <position position="223"/>
    </location>
    <ligand>
        <name>substrate</name>
        <note>ligand shared between dimeric partners</note>
    </ligand>
</feature>
<evidence type="ECO:0000256" key="8">
    <source>
        <dbReference type="ARBA" id="ARBA00022723"/>
    </source>
</evidence>
<evidence type="ECO:0000256" key="12">
    <source>
        <dbReference type="ARBA" id="ARBA00022842"/>
    </source>
</evidence>
<dbReference type="NCBIfam" id="TIGR02482">
    <property type="entry name" value="PFKA_ATP"/>
    <property type="match status" value="1"/>
</dbReference>
<keyword evidence="13 15" id="KW-0324">Glycolysis</keyword>
<dbReference type="GO" id="GO:0042802">
    <property type="term" value="F:identical protein binding"/>
    <property type="evidence" value="ECO:0007669"/>
    <property type="project" value="TreeGrafter"/>
</dbReference>
<dbReference type="GO" id="GO:0005945">
    <property type="term" value="C:6-phosphofructokinase complex"/>
    <property type="evidence" value="ECO:0007669"/>
    <property type="project" value="TreeGrafter"/>
</dbReference>
<feature type="binding site" description="in other chain" evidence="15">
    <location>
        <begin position="214"/>
        <end position="216"/>
    </location>
    <ligand>
        <name>ADP</name>
        <dbReference type="ChEBI" id="CHEBI:456216"/>
        <note>allosteric activator; ligand shared between dimeric partners</note>
    </ligand>
</feature>
<dbReference type="GO" id="GO:0061621">
    <property type="term" value="P:canonical glycolysis"/>
    <property type="evidence" value="ECO:0007669"/>
    <property type="project" value="TreeGrafter"/>
</dbReference>
<comment type="similarity">
    <text evidence="15">Belongs to the phosphofructokinase type A (PFKA) family. ATP-dependent PFK group I subfamily. Prokaryotic clade 'B1' sub-subfamily.</text>
</comment>
<keyword evidence="12 15" id="KW-0460">Magnesium</keyword>
<evidence type="ECO:0000256" key="2">
    <source>
        <dbReference type="ARBA" id="ARBA00002659"/>
    </source>
</evidence>
<comment type="function">
    <text evidence="2 15">Catalyzes the phosphorylation of D-fructose 6-phosphate to fructose 1,6-bisphosphate by ATP, the first committing step of glycolysis.</text>
</comment>
<feature type="binding site" description="in other chain" evidence="15">
    <location>
        <begin position="186"/>
        <end position="188"/>
    </location>
    <ligand>
        <name>ADP</name>
        <dbReference type="ChEBI" id="CHEBI:456216"/>
        <note>allosteric activator; ligand shared between dimeric partners</note>
    </ligand>
</feature>
<comment type="subcellular location">
    <subcellularLocation>
        <location evidence="3 15">Cytoplasm</location>
    </subcellularLocation>
</comment>
<dbReference type="InterPro" id="IPR035966">
    <property type="entry name" value="PKF_sf"/>
</dbReference>
<dbReference type="GO" id="GO:0070095">
    <property type="term" value="F:fructose-6-phosphate binding"/>
    <property type="evidence" value="ECO:0007669"/>
    <property type="project" value="TreeGrafter"/>
</dbReference>
<evidence type="ECO:0000256" key="6">
    <source>
        <dbReference type="ARBA" id="ARBA00022533"/>
    </source>
</evidence>
<evidence type="ECO:0000313" key="17">
    <source>
        <dbReference type="EMBL" id="GAV23090.1"/>
    </source>
</evidence>
<evidence type="ECO:0000256" key="14">
    <source>
        <dbReference type="ARBA" id="ARBA00048070"/>
    </source>
</evidence>
<keyword evidence="8 15" id="KW-0479">Metal-binding</keyword>
<dbReference type="GO" id="GO:0048029">
    <property type="term" value="F:monosaccharide binding"/>
    <property type="evidence" value="ECO:0007669"/>
    <property type="project" value="TreeGrafter"/>
</dbReference>
<evidence type="ECO:0000259" key="16">
    <source>
        <dbReference type="Pfam" id="PF00365"/>
    </source>
</evidence>
<dbReference type="GO" id="GO:0016208">
    <property type="term" value="F:AMP binding"/>
    <property type="evidence" value="ECO:0007669"/>
    <property type="project" value="TreeGrafter"/>
</dbReference>
<keyword evidence="7 15" id="KW-0808">Transferase</keyword>
<feature type="binding site" evidence="15">
    <location>
        <begin position="21"/>
        <end position="25"/>
    </location>
    <ligand>
        <name>ADP</name>
        <dbReference type="ChEBI" id="CHEBI:456216"/>
        <note>allosteric activator; ligand shared between dimeric partners</note>
    </ligand>
</feature>
<feature type="binding site" evidence="15">
    <location>
        <begin position="72"/>
        <end position="73"/>
    </location>
    <ligand>
        <name>ATP</name>
        <dbReference type="ChEBI" id="CHEBI:30616"/>
    </ligand>
</feature>
<dbReference type="GO" id="GO:0030388">
    <property type="term" value="P:fructose 1,6-bisphosphate metabolic process"/>
    <property type="evidence" value="ECO:0007669"/>
    <property type="project" value="TreeGrafter"/>
</dbReference>
<evidence type="ECO:0000256" key="15">
    <source>
        <dbReference type="HAMAP-Rule" id="MF_00339"/>
    </source>
</evidence>
<dbReference type="PRINTS" id="PR00476">
    <property type="entry name" value="PHFRCTKINASE"/>
</dbReference>
<keyword evidence="10 15" id="KW-0418">Kinase</keyword>
<gene>
    <name evidence="15" type="primary">pfkA</name>
    <name evidence="17" type="ORF">cpu_16000</name>
</gene>
<dbReference type="Gene3D" id="3.40.50.460">
    <property type="entry name" value="Phosphofructokinase domain"/>
    <property type="match status" value="1"/>
</dbReference>
<evidence type="ECO:0000256" key="5">
    <source>
        <dbReference type="ARBA" id="ARBA00022490"/>
    </source>
</evidence>
<dbReference type="Gene3D" id="3.40.50.450">
    <property type="match status" value="1"/>
</dbReference>
<organism evidence="17 18">
    <name type="scientific">Carboxydothermus pertinax</name>
    <dbReference type="NCBI Taxonomy" id="870242"/>
    <lineage>
        <taxon>Bacteria</taxon>
        <taxon>Bacillati</taxon>
        <taxon>Bacillota</taxon>
        <taxon>Clostridia</taxon>
        <taxon>Thermoanaerobacterales</taxon>
        <taxon>Thermoanaerobacteraceae</taxon>
        <taxon>Carboxydothermus</taxon>
    </lineage>
</organism>
<name>A0A1L8CW02_9THEO</name>
<feature type="binding site" description="in other chain" evidence="15">
    <location>
        <begin position="126"/>
        <end position="128"/>
    </location>
    <ligand>
        <name>substrate</name>
        <note>ligand shared between dimeric partners</note>
    </ligand>
</feature>
<comment type="cofactor">
    <cofactor evidence="1 15">
        <name>Mg(2+)</name>
        <dbReference type="ChEBI" id="CHEBI:18420"/>
    </cofactor>
</comment>
<evidence type="ECO:0000256" key="1">
    <source>
        <dbReference type="ARBA" id="ARBA00001946"/>
    </source>
</evidence>
<reference evidence="18" key="1">
    <citation type="submission" date="2016-12" db="EMBL/GenBank/DDBJ databases">
        <title>Draft Genome Sequences od Carboxydothermus pertinax and islandicus, Hydrogenogenic Carboxydotrophic Bacteria.</title>
        <authorList>
            <person name="Fukuyama Y."/>
            <person name="Ohmae K."/>
            <person name="Yoneda Y."/>
            <person name="Yoshida T."/>
            <person name="Sako Y."/>
        </authorList>
    </citation>
    <scope>NUCLEOTIDE SEQUENCE [LARGE SCALE GENOMIC DNA]</scope>
    <source>
        <strain evidence="18">Ug1</strain>
    </source>
</reference>
<dbReference type="PIRSF" id="PIRSF000532">
    <property type="entry name" value="ATP_PFK_prok"/>
    <property type="match status" value="1"/>
</dbReference>
<dbReference type="EMBL" id="BDJK01000029">
    <property type="protein sequence ID" value="GAV23090.1"/>
    <property type="molecule type" value="Genomic_DNA"/>
</dbReference>
<feature type="binding site" evidence="15">
    <location>
        <position position="103"/>
    </location>
    <ligand>
        <name>Mg(2+)</name>
        <dbReference type="ChEBI" id="CHEBI:18420"/>
        <note>catalytic</note>
    </ligand>
</feature>
<dbReference type="UniPathway" id="UPA00109">
    <property type="reaction ID" value="UER00182"/>
</dbReference>
<evidence type="ECO:0000256" key="11">
    <source>
        <dbReference type="ARBA" id="ARBA00022840"/>
    </source>
</evidence>
<accession>A0A1L8CW02</accession>
<dbReference type="PANTHER" id="PTHR13697:SF4">
    <property type="entry name" value="ATP-DEPENDENT 6-PHOSPHOFRUCTOKINASE"/>
    <property type="match status" value="1"/>
</dbReference>
<feature type="domain" description="Phosphofructokinase" evidence="16">
    <location>
        <begin position="4"/>
        <end position="276"/>
    </location>
</feature>
<dbReference type="EC" id="2.7.1.11" evidence="15"/>
<evidence type="ECO:0000313" key="18">
    <source>
        <dbReference type="Proteomes" id="UP000187485"/>
    </source>
</evidence>
<evidence type="ECO:0000256" key="4">
    <source>
        <dbReference type="ARBA" id="ARBA00004679"/>
    </source>
</evidence>
<feature type="binding site" description="in other chain" evidence="15">
    <location>
        <position position="212"/>
    </location>
    <ligand>
        <name>ADP</name>
        <dbReference type="ChEBI" id="CHEBI:456216"/>
        <note>allosteric activator; ligand shared between dimeric partners</note>
    </ligand>
</feature>
<dbReference type="InterPro" id="IPR000023">
    <property type="entry name" value="Phosphofructokinase_dom"/>
</dbReference>
<comment type="caution">
    <text evidence="17">The sequence shown here is derived from an EMBL/GenBank/DDBJ whole genome shotgun (WGS) entry which is preliminary data.</text>
</comment>
<keyword evidence="5 15" id="KW-0963">Cytoplasm</keyword>
<feature type="binding site" evidence="15">
    <location>
        <position position="11"/>
    </location>
    <ligand>
        <name>ATP</name>
        <dbReference type="ChEBI" id="CHEBI:30616"/>
    </ligand>
</feature>
<comment type="pathway">
    <text evidence="4 15">Carbohydrate degradation; glycolysis; D-glyceraldehyde 3-phosphate and glycerone phosphate from D-glucose: step 3/4.</text>
</comment>
<evidence type="ECO:0000256" key="13">
    <source>
        <dbReference type="ARBA" id="ARBA00023152"/>
    </source>
</evidence>
<feature type="binding site" description="in other chain" evidence="15">
    <location>
        <position position="155"/>
    </location>
    <ligand>
        <name>ADP</name>
        <dbReference type="ChEBI" id="CHEBI:456216"/>
        <note>allosteric activator; ligand shared between dimeric partners</note>
    </ligand>
</feature>
<dbReference type="PANTHER" id="PTHR13697">
    <property type="entry name" value="PHOSPHOFRUCTOKINASE"/>
    <property type="match status" value="1"/>
</dbReference>
<feature type="binding site" evidence="15">
    <location>
        <begin position="102"/>
        <end position="105"/>
    </location>
    <ligand>
        <name>ATP</name>
        <dbReference type="ChEBI" id="CHEBI:30616"/>
    </ligand>
</feature>
<dbReference type="HAMAP" id="MF_00339">
    <property type="entry name" value="Phosphofructokinase_I_B1"/>
    <property type="match status" value="1"/>
</dbReference>
<dbReference type="InterPro" id="IPR012003">
    <property type="entry name" value="ATP_PFK_prok-type"/>
</dbReference>
<feature type="binding site" evidence="15">
    <location>
        <position position="163"/>
    </location>
    <ligand>
        <name>substrate</name>
        <note>ligand shared between dimeric partners</note>
    </ligand>
</feature>
<keyword evidence="18" id="KW-1185">Reference proteome</keyword>
<dbReference type="AlphaFoldDB" id="A0A1L8CW02"/>
<dbReference type="GO" id="GO:0046872">
    <property type="term" value="F:metal ion binding"/>
    <property type="evidence" value="ECO:0007669"/>
    <property type="project" value="UniProtKB-KW"/>
</dbReference>
<sequence>MEAIGVLTSGGDAPGMNAAVRAVVRKALYHGLTVYGIERGYAGLINNEMNLMTLGSVGDIIQRGGTILKTARSLEFKTRAGREKAYQNLLNAGIEGLVIIGGDGSFQGALKLYEEFGVKVIGIPATIDNDIYGTDYSIGFDTTVNTVVDAINKIRDTAFSHERTFIIEVMGRNAGFIALEAGIAGGAESIIIPEIPYSIDEICQKLIKSHQRGKLHSIIVIAEGAGSGIKLGEMIKEKTGFETRVTILGHIQRGGSPSAFDRILASRMGALAVDALLNDTSGMMVAYEKGEYVLKPLDVAFSGKKEINKEYYRLADILSI</sequence>
<evidence type="ECO:0000256" key="3">
    <source>
        <dbReference type="ARBA" id="ARBA00004496"/>
    </source>
</evidence>
<dbReference type="FunFam" id="3.40.50.460:FF:000002">
    <property type="entry name" value="ATP-dependent 6-phosphofructokinase"/>
    <property type="match status" value="1"/>
</dbReference>
<keyword evidence="9 15" id="KW-0547">Nucleotide-binding</keyword>
<dbReference type="Proteomes" id="UP000187485">
    <property type="component" value="Unassembled WGS sequence"/>
</dbReference>
<protein>
    <recommendedName>
        <fullName evidence="15">ATP-dependent 6-phosphofructokinase</fullName>
        <shortName evidence="15">ATP-PFK</shortName>
        <shortName evidence="15">Phosphofructokinase</shortName>
        <ecNumber evidence="15">2.7.1.11</ecNumber>
    </recommendedName>
    <alternativeName>
        <fullName evidence="15">Phosphohexokinase</fullName>
    </alternativeName>
</protein>
<dbReference type="GO" id="GO:0003872">
    <property type="term" value="F:6-phosphofructokinase activity"/>
    <property type="evidence" value="ECO:0007669"/>
    <property type="project" value="UniProtKB-UniRule"/>
</dbReference>
<comment type="activity regulation">
    <text evidence="15">Allosterically activated by ADP and other diphosphonucleosides, and allosterically inhibited by phosphoenolpyruvate.</text>
</comment>
<dbReference type="RefSeq" id="WP_075859540.1">
    <property type="nucleotide sequence ID" value="NZ_BDJK01000029.1"/>
</dbReference>
<dbReference type="InterPro" id="IPR012828">
    <property type="entry name" value="PFKA_ATP_prok"/>
</dbReference>
<feature type="binding site" description="in other chain" evidence="15">
    <location>
        <begin position="250"/>
        <end position="253"/>
    </location>
    <ligand>
        <name>substrate</name>
        <note>ligand shared between dimeric partners</note>
    </ligand>
</feature>
<dbReference type="GO" id="GO:0005524">
    <property type="term" value="F:ATP binding"/>
    <property type="evidence" value="ECO:0007669"/>
    <property type="project" value="UniProtKB-UniRule"/>
</dbReference>
<comment type="caution">
    <text evidence="15">Lacks conserved residue(s) required for the propagation of feature annotation.</text>
</comment>